<evidence type="ECO:0000256" key="4">
    <source>
        <dbReference type="ARBA" id="ARBA00022553"/>
    </source>
</evidence>
<feature type="domain" description="Nicotinate phosphoribosyltransferase N-terminal" evidence="10">
    <location>
        <begin position="8"/>
        <end position="132"/>
    </location>
</feature>
<dbReference type="InterPro" id="IPR036068">
    <property type="entry name" value="Nicotinate_pribotase-like_C"/>
</dbReference>
<dbReference type="Pfam" id="PF17956">
    <property type="entry name" value="NAPRTase_C"/>
    <property type="match status" value="1"/>
</dbReference>
<dbReference type="Gene3D" id="3.20.140.10">
    <property type="entry name" value="nicotinate phosphoribosyltransferase"/>
    <property type="match status" value="1"/>
</dbReference>
<comment type="similarity">
    <text evidence="2 9">Belongs to the NAPRTase family.</text>
</comment>
<dbReference type="InterPro" id="IPR013785">
    <property type="entry name" value="Aldolase_TIM"/>
</dbReference>
<comment type="function">
    <text evidence="9">Catalyzes the first step in the biosynthesis of NAD from nicotinic acid, the ATP-dependent synthesis of beta-nicotinate D-ribonucleotide from nicotinate and 5-phospho-D-ribose 1-phosphate.</text>
</comment>
<dbReference type="GO" id="GO:0034355">
    <property type="term" value="P:NAD+ biosynthetic process via the salvage pathway"/>
    <property type="evidence" value="ECO:0007669"/>
    <property type="project" value="TreeGrafter"/>
</dbReference>
<dbReference type="UniPathway" id="UPA00253">
    <property type="reaction ID" value="UER00457"/>
</dbReference>
<dbReference type="InterPro" id="IPR007229">
    <property type="entry name" value="Nic_PRibTrfase-Fam"/>
</dbReference>
<sequence>MQPEDLMLLTDFYEYTMAYAYFKENKHEEIAYFDMFVRTIPDGGGFLILNGLHRFIDFVQHFHYTDDQIDYLRQTGYFDEDFLHYLKTMTMDVDVWAIPEGTPVFANEPLVTIRGTLIQAQILETILLLCINYPTLTTTKAYRIVRASKGRAVLEFGSRRAHGFDAATEGARGAYIAGCAGSACTIAGQKYAVPVSGTIAHSYVQLHDSELEAFRSYARVSPDNCILLVDTYDTLHSGIPNAIKVAQEELIPNGHRLKGIRIDSGDLAYLSKKARKMLDAAGLTDCKVVVSNSLDEFLIDDLIMQDAKIDTFGVGENMITAKSTPVLGGVYKVVAHEKDGQIIPKIKISGNVEKLTNPGFKKIIRFYDKENHQAIADLLALRDEVIPADEYVLFDPQAPWKQKRIKDYEMRELQEQIFDHGKLVYTVPSTEEVKNYCMQQMDTLWEEVKRLRYPHRYYVDYSRQLYDLKQELIEKNTIKI</sequence>
<dbReference type="NCBIfam" id="NF006695">
    <property type="entry name" value="PRK09243.1-2"/>
    <property type="match status" value="1"/>
</dbReference>
<dbReference type="GO" id="GO:0005829">
    <property type="term" value="C:cytosol"/>
    <property type="evidence" value="ECO:0007669"/>
    <property type="project" value="TreeGrafter"/>
</dbReference>
<organism evidence="12 13">
    <name type="scientific">Holdemania filiformis</name>
    <dbReference type="NCBI Taxonomy" id="61171"/>
    <lineage>
        <taxon>Bacteria</taxon>
        <taxon>Bacillati</taxon>
        <taxon>Bacillota</taxon>
        <taxon>Erysipelotrichia</taxon>
        <taxon>Erysipelotrichales</taxon>
        <taxon>Erysipelotrichaceae</taxon>
        <taxon>Holdemania</taxon>
    </lineage>
</organism>
<comment type="caution">
    <text evidence="12">The sequence shown here is derived from an EMBL/GenBank/DDBJ whole genome shotgun (WGS) entry which is preliminary data.</text>
</comment>
<evidence type="ECO:0000313" key="13">
    <source>
        <dbReference type="Proteomes" id="UP000284178"/>
    </source>
</evidence>
<dbReference type="NCBIfam" id="NF009131">
    <property type="entry name" value="PRK12484.1"/>
    <property type="match status" value="1"/>
</dbReference>
<comment type="catalytic activity">
    <reaction evidence="8 9">
        <text>5-phospho-alpha-D-ribose 1-diphosphate + nicotinate + ATP + H2O = nicotinate beta-D-ribonucleotide + ADP + phosphate + diphosphate</text>
        <dbReference type="Rhea" id="RHEA:36163"/>
        <dbReference type="ChEBI" id="CHEBI:15377"/>
        <dbReference type="ChEBI" id="CHEBI:30616"/>
        <dbReference type="ChEBI" id="CHEBI:32544"/>
        <dbReference type="ChEBI" id="CHEBI:33019"/>
        <dbReference type="ChEBI" id="CHEBI:43474"/>
        <dbReference type="ChEBI" id="CHEBI:57502"/>
        <dbReference type="ChEBI" id="CHEBI:58017"/>
        <dbReference type="ChEBI" id="CHEBI:456216"/>
        <dbReference type="EC" id="6.3.4.21"/>
    </reaction>
</comment>
<evidence type="ECO:0000256" key="8">
    <source>
        <dbReference type="ARBA" id="ARBA00048668"/>
    </source>
</evidence>
<dbReference type="InterPro" id="IPR041619">
    <property type="entry name" value="NAPRTase_C"/>
</dbReference>
<dbReference type="Pfam" id="PF17767">
    <property type="entry name" value="NAPRTase_N"/>
    <property type="match status" value="1"/>
</dbReference>
<keyword evidence="7 9" id="KW-0808">Transferase</keyword>
<dbReference type="InterPro" id="IPR040727">
    <property type="entry name" value="NAPRTase_N"/>
</dbReference>
<comment type="PTM">
    <text evidence="9">Transiently phosphorylated on a His residue during the reaction cycle. Phosphorylation strongly increases the affinity for substrates and increases the rate of nicotinate D-ribonucleotide production. Dephosphorylation regenerates the low-affinity form of the enzyme, leading to product release.</text>
</comment>
<dbReference type="NCBIfam" id="TIGR01513">
    <property type="entry name" value="NAPRTase_put"/>
    <property type="match status" value="1"/>
</dbReference>
<dbReference type="EMBL" id="QRUP01000001">
    <property type="protein sequence ID" value="RGR76980.1"/>
    <property type="molecule type" value="Genomic_DNA"/>
</dbReference>
<evidence type="ECO:0000256" key="1">
    <source>
        <dbReference type="ARBA" id="ARBA00004952"/>
    </source>
</evidence>
<dbReference type="CDD" id="cd01570">
    <property type="entry name" value="NAPRTase_A"/>
    <property type="match status" value="1"/>
</dbReference>
<evidence type="ECO:0000256" key="6">
    <source>
        <dbReference type="ARBA" id="ARBA00022642"/>
    </source>
</evidence>
<dbReference type="PANTHER" id="PTHR11098:SF1">
    <property type="entry name" value="NICOTINATE PHOSPHORIBOSYLTRANSFERASE"/>
    <property type="match status" value="1"/>
</dbReference>
<evidence type="ECO:0000256" key="5">
    <source>
        <dbReference type="ARBA" id="ARBA00022598"/>
    </source>
</evidence>
<dbReference type="Proteomes" id="UP000284178">
    <property type="component" value="Unassembled WGS sequence"/>
</dbReference>
<dbReference type="FunFam" id="3.20.20.70:FF:000076">
    <property type="entry name" value="Nicotinate phosphoribosyltransferase"/>
    <property type="match status" value="1"/>
</dbReference>
<evidence type="ECO:0000313" key="12">
    <source>
        <dbReference type="EMBL" id="RGR76980.1"/>
    </source>
</evidence>
<dbReference type="PANTHER" id="PTHR11098">
    <property type="entry name" value="NICOTINATE PHOSPHORIBOSYLTRANSFERASE"/>
    <property type="match status" value="1"/>
</dbReference>
<evidence type="ECO:0000256" key="7">
    <source>
        <dbReference type="ARBA" id="ARBA00022679"/>
    </source>
</evidence>
<dbReference type="EC" id="6.3.4.21" evidence="3 9"/>
<dbReference type="AlphaFoldDB" id="A0A412G6P9"/>
<evidence type="ECO:0000259" key="10">
    <source>
        <dbReference type="Pfam" id="PF17767"/>
    </source>
</evidence>
<dbReference type="SUPFAM" id="SSF51690">
    <property type="entry name" value="Nicotinate/Quinolinate PRTase C-terminal domain-like"/>
    <property type="match status" value="1"/>
</dbReference>
<keyword evidence="5 9" id="KW-0436">Ligase</keyword>
<dbReference type="PIRSF" id="PIRSF000484">
    <property type="entry name" value="NAPRT"/>
    <property type="match status" value="1"/>
</dbReference>
<dbReference type="Gene3D" id="3.20.20.70">
    <property type="entry name" value="Aldolase class I"/>
    <property type="match status" value="1"/>
</dbReference>
<dbReference type="GO" id="GO:0004516">
    <property type="term" value="F:nicotinate phosphoribosyltransferase activity"/>
    <property type="evidence" value="ECO:0007669"/>
    <property type="project" value="UniProtKB-UniRule"/>
</dbReference>
<feature type="domain" description="Nicotinate phosphoribosyltransferase C-terminal" evidence="11">
    <location>
        <begin position="361"/>
        <end position="469"/>
    </location>
</feature>
<accession>A0A412G6P9</accession>
<proteinExistence type="inferred from homology"/>
<protein>
    <recommendedName>
        <fullName evidence="3 9">Nicotinate phosphoribosyltransferase</fullName>
        <ecNumber evidence="3 9">6.3.4.21</ecNumber>
    </recommendedName>
</protein>
<dbReference type="GeneID" id="83014064"/>
<evidence type="ECO:0000256" key="9">
    <source>
        <dbReference type="RuleBase" id="RU365100"/>
    </source>
</evidence>
<keyword evidence="12" id="KW-0328">Glycosyltransferase</keyword>
<dbReference type="RefSeq" id="WP_006060874.1">
    <property type="nucleotide sequence ID" value="NZ_CABJCV010000001.1"/>
</dbReference>
<keyword evidence="6 9" id="KW-0662">Pyridine nucleotide biosynthesis</keyword>
<reference evidence="12 13" key="1">
    <citation type="submission" date="2018-08" db="EMBL/GenBank/DDBJ databases">
        <title>A genome reference for cultivated species of the human gut microbiota.</title>
        <authorList>
            <person name="Zou Y."/>
            <person name="Xue W."/>
            <person name="Luo G."/>
        </authorList>
    </citation>
    <scope>NUCLEOTIDE SEQUENCE [LARGE SCALE GENOMIC DNA]</scope>
    <source>
        <strain evidence="12 13">AF24-29</strain>
    </source>
</reference>
<dbReference type="SUPFAM" id="SSF54675">
    <property type="entry name" value="Nicotinate/Quinolinate PRTase N-terminal domain-like"/>
    <property type="match status" value="1"/>
</dbReference>
<gene>
    <name evidence="12" type="ORF">DWY25_01400</name>
</gene>
<dbReference type="InterPro" id="IPR006405">
    <property type="entry name" value="Nic_PRibTrfase_pncB"/>
</dbReference>
<name>A0A412G6P9_9FIRM</name>
<keyword evidence="13" id="KW-1185">Reference proteome</keyword>
<comment type="pathway">
    <text evidence="1 9">Cofactor biosynthesis; NAD(+) biosynthesis; nicotinate D-ribonucleotide from nicotinate: step 1/1.</text>
</comment>
<evidence type="ECO:0000256" key="2">
    <source>
        <dbReference type="ARBA" id="ARBA00010897"/>
    </source>
</evidence>
<keyword evidence="4" id="KW-0597">Phosphoprotein</keyword>
<evidence type="ECO:0000256" key="3">
    <source>
        <dbReference type="ARBA" id="ARBA00013236"/>
    </source>
</evidence>
<dbReference type="GO" id="GO:0047280">
    <property type="term" value="F:nicotinamide phosphoribosyltransferase activity"/>
    <property type="evidence" value="ECO:0007669"/>
    <property type="project" value="UniProtKB-ARBA"/>
</dbReference>
<evidence type="ECO:0000259" key="11">
    <source>
        <dbReference type="Pfam" id="PF17956"/>
    </source>
</evidence>